<evidence type="ECO:0000256" key="8">
    <source>
        <dbReference type="RuleBase" id="RU003560"/>
    </source>
</evidence>
<dbReference type="PANTHER" id="PTHR45688:SF3">
    <property type="entry name" value="ALANINE--GLYOXYLATE AMINOTRANSFERASE 2, MITOCHONDRIAL"/>
    <property type="match status" value="1"/>
</dbReference>
<evidence type="ECO:0000256" key="4">
    <source>
        <dbReference type="ARBA" id="ARBA00013049"/>
    </source>
</evidence>
<dbReference type="eggNOG" id="COG0160">
    <property type="taxonomic scope" value="Bacteria"/>
</dbReference>
<dbReference type="GO" id="GO:0030170">
    <property type="term" value="F:pyridoxal phosphate binding"/>
    <property type="evidence" value="ECO:0007669"/>
    <property type="project" value="InterPro"/>
</dbReference>
<evidence type="ECO:0000256" key="3">
    <source>
        <dbReference type="ARBA" id="ARBA00011881"/>
    </source>
</evidence>
<dbReference type="Proteomes" id="UP000002219">
    <property type="component" value="Chromosome 1"/>
</dbReference>
<dbReference type="HOGENOM" id="CLU_016922_10_0_11"/>
<evidence type="ECO:0000256" key="2">
    <source>
        <dbReference type="ARBA" id="ARBA00008954"/>
    </source>
</evidence>
<dbReference type="PANTHER" id="PTHR45688">
    <property type="match status" value="1"/>
</dbReference>
<dbReference type="PIRSF" id="PIRSF000521">
    <property type="entry name" value="Transaminase_4ab_Lys_Orn"/>
    <property type="match status" value="1"/>
</dbReference>
<keyword evidence="6" id="KW-0808">Transferase</keyword>
<dbReference type="KEGG" id="nda:Ndas_3669"/>
<evidence type="ECO:0000256" key="5">
    <source>
        <dbReference type="ARBA" id="ARBA00022576"/>
    </source>
</evidence>
<dbReference type="GO" id="GO:0008453">
    <property type="term" value="F:alanine-glyoxylate transaminase activity"/>
    <property type="evidence" value="ECO:0007669"/>
    <property type="project" value="UniProtKB-EC"/>
</dbReference>
<evidence type="ECO:0000256" key="1">
    <source>
        <dbReference type="ARBA" id="ARBA00001933"/>
    </source>
</evidence>
<comment type="subunit">
    <text evidence="3">Homotetramer.</text>
</comment>
<dbReference type="InterPro" id="IPR015422">
    <property type="entry name" value="PyrdxlP-dep_Trfase_small"/>
</dbReference>
<dbReference type="InterPro" id="IPR015424">
    <property type="entry name" value="PyrdxlP-dep_Trfase"/>
</dbReference>
<proteinExistence type="inferred from homology"/>
<dbReference type="InterPro" id="IPR005814">
    <property type="entry name" value="Aminotrans_3"/>
</dbReference>
<evidence type="ECO:0000256" key="7">
    <source>
        <dbReference type="ARBA" id="ARBA00022898"/>
    </source>
</evidence>
<dbReference type="Gene3D" id="3.90.1150.10">
    <property type="entry name" value="Aspartate Aminotransferase, domain 1"/>
    <property type="match status" value="1"/>
</dbReference>
<keyword evidence="7 8" id="KW-0663">Pyridoxal phosphate</keyword>
<dbReference type="FunFam" id="3.40.640.10:FF:000004">
    <property type="entry name" value="Acetylornithine aminotransferase"/>
    <property type="match status" value="1"/>
</dbReference>
<comment type="similarity">
    <text evidence="2 8">Belongs to the class-III pyridoxal-phosphate-dependent aminotransferase family.</text>
</comment>
<dbReference type="STRING" id="446468.Ndas_3669"/>
<evidence type="ECO:0000313" key="9">
    <source>
        <dbReference type="EMBL" id="ADH69067.1"/>
    </source>
</evidence>
<evidence type="ECO:0000256" key="6">
    <source>
        <dbReference type="ARBA" id="ARBA00022679"/>
    </source>
</evidence>
<dbReference type="Gene3D" id="3.40.640.10">
    <property type="entry name" value="Type I PLP-dependent aspartate aminotransferase-like (Major domain)"/>
    <property type="match status" value="1"/>
</dbReference>
<dbReference type="AlphaFoldDB" id="D7B546"/>
<protein>
    <recommendedName>
        <fullName evidence="4">alanine--glyoxylate transaminase</fullName>
        <ecNumber evidence="4">2.6.1.44</ecNumber>
    </recommendedName>
</protein>
<keyword evidence="10" id="KW-1185">Reference proteome</keyword>
<name>D7B546_NOCDD</name>
<keyword evidence="5 9" id="KW-0032">Aminotransferase</keyword>
<dbReference type="InterPro" id="IPR015421">
    <property type="entry name" value="PyrdxlP-dep_Trfase_major"/>
</dbReference>
<sequence>MLVLAKSGARGETGGMSELLSRHRAVMPSWLPLYYESPLEITGGKGARVTDADGNTYLDFFTGIVTNMLGYDVAEVREAVERQIARGVVHTSTLYLIRSQVELAEKIARLSGIPDAKVFFTNSGTEANETALLLATYARGSDEVLAMRGSYHGRSFGTVAVTGNRAWKNSSLSPLNVHYLHGTDHAAPAFRGMTDREYVDACVADLRDVLDTTAPNVACLIAEPVQGVGGFAMPPDGLYAAYKEVLDEHGILFVSDEVQTGWGRTGTSFFGIGNHGVVPDAMTFAKGLGNGFAVGGVVARGDLMDRLGALGVATFGGNPVSMAAAGATLDYVLEHDLQGNARRQGALILEGLSALTSLPSVRDVRGKGLMFAVEMMDPATGAPSSPLAGRVLEATRERGLLVGKGGVHGNVLRMAPPMTLSREEAVEGRDVLLDAVRTVDAGA</sequence>
<dbReference type="Pfam" id="PF00202">
    <property type="entry name" value="Aminotran_3"/>
    <property type="match status" value="1"/>
</dbReference>
<comment type="cofactor">
    <cofactor evidence="1">
        <name>pyridoxal 5'-phosphate</name>
        <dbReference type="ChEBI" id="CHEBI:597326"/>
    </cofactor>
</comment>
<dbReference type="EC" id="2.6.1.44" evidence="4"/>
<organism evidence="9 10">
    <name type="scientific">Nocardiopsis dassonvillei (strain ATCC 23218 / DSM 43111 / CIP 107115 / JCM 7437 / KCTC 9190 / NBRC 14626 / NCTC 10488 / NRRL B-5397 / IMRU 509)</name>
    <name type="common">Actinomadura dassonvillei</name>
    <dbReference type="NCBI Taxonomy" id="446468"/>
    <lineage>
        <taxon>Bacteria</taxon>
        <taxon>Bacillati</taxon>
        <taxon>Actinomycetota</taxon>
        <taxon>Actinomycetes</taxon>
        <taxon>Streptosporangiales</taxon>
        <taxon>Nocardiopsidaceae</taxon>
        <taxon>Nocardiopsis</taxon>
    </lineage>
</organism>
<gene>
    <name evidence="9" type="ordered locus">Ndas_3669</name>
</gene>
<evidence type="ECO:0000313" key="10">
    <source>
        <dbReference type="Proteomes" id="UP000002219"/>
    </source>
</evidence>
<dbReference type="CDD" id="cd00610">
    <property type="entry name" value="OAT_like"/>
    <property type="match status" value="1"/>
</dbReference>
<dbReference type="SUPFAM" id="SSF53383">
    <property type="entry name" value="PLP-dependent transferases"/>
    <property type="match status" value="1"/>
</dbReference>
<accession>D7B546</accession>
<reference evidence="9 10" key="1">
    <citation type="journal article" date="2010" name="Stand. Genomic Sci.">
        <title>Complete genome sequence of Nocardiopsis dassonvillei type strain (IMRU 509).</title>
        <authorList>
            <person name="Sun H."/>
            <person name="Lapidus A."/>
            <person name="Nolan M."/>
            <person name="Lucas S."/>
            <person name="Del Rio T.G."/>
            <person name="Tice H."/>
            <person name="Cheng J.F."/>
            <person name="Tapia R."/>
            <person name="Han C."/>
            <person name="Goodwin L."/>
            <person name="Pitluck S."/>
            <person name="Pagani I."/>
            <person name="Ivanova N."/>
            <person name="Mavromatis K."/>
            <person name="Mikhailova N."/>
            <person name="Pati A."/>
            <person name="Chen A."/>
            <person name="Palaniappan K."/>
            <person name="Land M."/>
            <person name="Hauser L."/>
            <person name="Chang Y.J."/>
            <person name="Jeffries C.D."/>
            <person name="Djao O.D."/>
            <person name="Rohde M."/>
            <person name="Sikorski J."/>
            <person name="Goker M."/>
            <person name="Woyke T."/>
            <person name="Bristow J."/>
            <person name="Eisen J.A."/>
            <person name="Markowitz V."/>
            <person name="Hugenholtz P."/>
            <person name="Kyrpides N.C."/>
            <person name="Klenk H.P."/>
        </authorList>
    </citation>
    <scope>NUCLEOTIDE SEQUENCE [LARGE SCALE GENOMIC DNA]</scope>
    <source>
        <strain evidence="10">ATCC 23218 / DSM 43111 / CIP 107115 / JCM 7437 / KCTC 9190 / NBRC 14626 / NCTC 10488 / NRRL B-5397 / IMRU 509</strain>
    </source>
</reference>
<dbReference type="EMBL" id="CP002040">
    <property type="protein sequence ID" value="ADH69067.1"/>
    <property type="molecule type" value="Genomic_DNA"/>
</dbReference>